<sequence length="206" mass="22186">MAPAVKRRLIAAALLAPFLLGACGTARDAADPAPTGKATVATEAVAEIKAGDDFNDTDVMFLQMMAFHQKQGLEMTTTAVKRAKNPELKVMAQAIQATEKDELAMIQSWLSDWGKSTVADEAPSLHADHGGLPGTGAAEIKALTTVKASSFDTAFLNLFLAHQHQAMEMTKIEKTGGKNEETKKYAERVQQSRQGEIQQMLKLMNG</sequence>
<proteinExistence type="predicted"/>
<accession>A0A7W7G6T1</accession>
<evidence type="ECO:0000313" key="3">
    <source>
        <dbReference type="EMBL" id="MBB4696296.1"/>
    </source>
</evidence>
<dbReference type="PANTHER" id="PTHR36933">
    <property type="entry name" value="SLL0788 PROTEIN"/>
    <property type="match status" value="1"/>
</dbReference>
<dbReference type="InterPro" id="IPR012347">
    <property type="entry name" value="Ferritin-like"/>
</dbReference>
<comment type="caution">
    <text evidence="3">The sequence shown here is derived from an EMBL/GenBank/DDBJ whole genome shotgun (WGS) entry which is preliminary data.</text>
</comment>
<gene>
    <name evidence="3" type="ORF">BKA14_006444</name>
</gene>
<dbReference type="Pfam" id="PF03713">
    <property type="entry name" value="DUF305"/>
    <property type="match status" value="1"/>
</dbReference>
<dbReference type="PROSITE" id="PS51257">
    <property type="entry name" value="PROKAR_LIPOPROTEIN"/>
    <property type="match status" value="1"/>
</dbReference>
<dbReference type="InterPro" id="IPR005183">
    <property type="entry name" value="DUF305_CopM-like"/>
</dbReference>
<dbReference type="Gene3D" id="1.20.1260.10">
    <property type="match status" value="1"/>
</dbReference>
<name>A0A7W7G6T1_9ACTN</name>
<evidence type="ECO:0000256" key="1">
    <source>
        <dbReference type="SAM" id="SignalP"/>
    </source>
</evidence>
<dbReference type="EMBL" id="JACHMF010000001">
    <property type="protein sequence ID" value="MBB4696296.1"/>
    <property type="molecule type" value="Genomic_DNA"/>
</dbReference>
<evidence type="ECO:0000259" key="2">
    <source>
        <dbReference type="Pfam" id="PF03713"/>
    </source>
</evidence>
<protein>
    <submittedName>
        <fullName evidence="3">Uncharacterized protein (DUF305 family)</fullName>
    </submittedName>
</protein>
<dbReference type="AlphaFoldDB" id="A0A7W7G6T1"/>
<feature type="domain" description="DUF305" evidence="2">
    <location>
        <begin position="58"/>
        <end position="203"/>
    </location>
</feature>
<keyword evidence="4" id="KW-1185">Reference proteome</keyword>
<dbReference type="RefSeq" id="WP_239093187.1">
    <property type="nucleotide sequence ID" value="NZ_BOMC01000059.1"/>
</dbReference>
<organism evidence="3 4">
    <name type="scientific">Paractinoplanes abujensis</name>
    <dbReference type="NCBI Taxonomy" id="882441"/>
    <lineage>
        <taxon>Bacteria</taxon>
        <taxon>Bacillati</taxon>
        <taxon>Actinomycetota</taxon>
        <taxon>Actinomycetes</taxon>
        <taxon>Micromonosporales</taxon>
        <taxon>Micromonosporaceae</taxon>
        <taxon>Paractinoplanes</taxon>
    </lineage>
</organism>
<keyword evidence="1" id="KW-0732">Signal</keyword>
<reference evidence="3 4" key="1">
    <citation type="submission" date="2020-08" db="EMBL/GenBank/DDBJ databases">
        <title>Sequencing the genomes of 1000 actinobacteria strains.</title>
        <authorList>
            <person name="Klenk H.-P."/>
        </authorList>
    </citation>
    <scope>NUCLEOTIDE SEQUENCE [LARGE SCALE GENOMIC DNA]</scope>
    <source>
        <strain evidence="3 4">DSM 45518</strain>
    </source>
</reference>
<feature type="chain" id="PRO_5031053994" evidence="1">
    <location>
        <begin position="30"/>
        <end position="206"/>
    </location>
</feature>
<dbReference type="PANTHER" id="PTHR36933:SF1">
    <property type="entry name" value="SLL0788 PROTEIN"/>
    <property type="match status" value="1"/>
</dbReference>
<feature type="signal peptide" evidence="1">
    <location>
        <begin position="1"/>
        <end position="29"/>
    </location>
</feature>
<evidence type="ECO:0000313" key="4">
    <source>
        <dbReference type="Proteomes" id="UP000542742"/>
    </source>
</evidence>
<dbReference type="Proteomes" id="UP000542742">
    <property type="component" value="Unassembled WGS sequence"/>
</dbReference>